<dbReference type="Proteomes" id="UP000240317">
    <property type="component" value="Unassembled WGS sequence"/>
</dbReference>
<organism evidence="1 2">
    <name type="scientific">Deinococcus arcticus</name>
    <dbReference type="NCBI Taxonomy" id="2136176"/>
    <lineage>
        <taxon>Bacteria</taxon>
        <taxon>Thermotogati</taxon>
        <taxon>Deinococcota</taxon>
        <taxon>Deinococci</taxon>
        <taxon>Deinococcales</taxon>
        <taxon>Deinococcaceae</taxon>
        <taxon>Deinococcus</taxon>
    </lineage>
</organism>
<gene>
    <name evidence="1" type="ORF">C8263_04120</name>
</gene>
<reference evidence="1 2" key="1">
    <citation type="submission" date="2018-03" db="EMBL/GenBank/DDBJ databases">
        <title>Draft genome of Deinococcus sp. OD32.</title>
        <authorList>
            <person name="Wang X.-P."/>
            <person name="Du Z.-J."/>
        </authorList>
    </citation>
    <scope>NUCLEOTIDE SEQUENCE [LARGE SCALE GENOMIC DNA]</scope>
    <source>
        <strain evidence="1 2">OD32</strain>
    </source>
</reference>
<dbReference type="EMBL" id="PYSV01000003">
    <property type="protein sequence ID" value="PTA68992.1"/>
    <property type="molecule type" value="Genomic_DNA"/>
</dbReference>
<name>A0A2T3WAY3_9DEIO</name>
<comment type="caution">
    <text evidence="1">The sequence shown here is derived from an EMBL/GenBank/DDBJ whole genome shotgun (WGS) entry which is preliminary data.</text>
</comment>
<evidence type="ECO:0000313" key="2">
    <source>
        <dbReference type="Proteomes" id="UP000240317"/>
    </source>
</evidence>
<dbReference type="AlphaFoldDB" id="A0A2T3WAY3"/>
<sequence>MARLEARRGQAVALWDALPEDLRAQVTPDALNRAALEAPDSLRGDVRALSLWAFLCSEGDG</sequence>
<protein>
    <submittedName>
        <fullName evidence="1">Uncharacterized protein</fullName>
    </submittedName>
</protein>
<keyword evidence="2" id="KW-1185">Reference proteome</keyword>
<accession>A0A2T3WAY3</accession>
<proteinExistence type="predicted"/>
<evidence type="ECO:0000313" key="1">
    <source>
        <dbReference type="EMBL" id="PTA68992.1"/>
    </source>
</evidence>